<sequence length="885" mass="91946">MASVVGLATQLRSGLSGTLPSLGGISQGPERWAALGTALGLPSGTDMTAATLLARLAGVDDGQAGELWPRLVELLRGATDRAGTSWSLEVPGAVSAAGGQVHVLGPTLPTPFTVKLLLDTEVHLAQGLRLPGGSSLSLTVPADPADAALKLDLRSLRLALGAGDGLLSLLVPGGVVLEGDVPARVDAKGVHFEGGSRNALALPLKSAPPGLRAPSLYLAPRDGGLSFTASFGASLLGLADATVDGVGTVVGPGAATSVVGPTGIGLSLALGPARGSGFLDGKDGEYRGALALSLGLVEVRAFAILRTRQESLLVALSAEFTPPIELGLALTLNAVGGILGVNHAIDQYGLASAVRSGHLDHVLFPEDPATAAPQILSTLASVFRTERGSRVVGPMLRLGWGRPVSFVTADIGLILEPTSGTTALLGRLRVALPAPQAPIIDLRASVEGLVEPDGTVRLSADLSGSRLLTSSIEGGMALRISPGAGPGFLFSAGGWHPEFPAPAGFPPPRRLSLALSDTPLLRIVFSGYLALTPGTVQAGADLAVVIGSRSTGVTGHLHFDALVRWEPSFGVVLDLRGGFALRFGGRTICSVQLRVRVEGPTPCWHIAGRATVSLFFIDIDFPFDEHWACTKQVTADPPPDIALRLEQELGNARNWAPLVPQGTGPLVSLRAGGKDAGRLLHPLGRLRFTQRVVPLGVLVSRFGAARLPTPTAFDVTVGFTGGTGTSTDVTEHFARADFFELTDAEKLSQPSFERLRSGSELTPPPDAPSATRYTADLRYESKWLGAPDEDPQLPRWAASEAYLNHTVAHGAVAMGGAHTARTRYVTKATCPSGLRERAFRIVDADTLTAKAEFPHEVPFTKAAEALLSAPGRARLHVVPVHEVRP</sequence>
<gene>
    <name evidence="3" type="ORF">GCM10014713_04370</name>
</gene>
<organism evidence="3 4">
    <name type="scientific">Streptomyces purpureus</name>
    <dbReference type="NCBI Taxonomy" id="1951"/>
    <lineage>
        <taxon>Bacteria</taxon>
        <taxon>Bacillati</taxon>
        <taxon>Actinomycetota</taxon>
        <taxon>Actinomycetes</taxon>
        <taxon>Kitasatosporales</taxon>
        <taxon>Streptomycetaceae</taxon>
        <taxon>Streptomyces</taxon>
    </lineage>
</organism>
<dbReference type="InterPro" id="IPR046538">
    <property type="entry name" value="DUF6603"/>
</dbReference>
<reference evidence="3" key="1">
    <citation type="journal article" date="2014" name="Int. J. Syst. Evol. Microbiol.">
        <title>Complete genome sequence of Corynebacterium casei LMG S-19264T (=DSM 44701T), isolated from a smear-ripened cheese.</title>
        <authorList>
            <consortium name="US DOE Joint Genome Institute (JGI-PGF)"/>
            <person name="Walter F."/>
            <person name="Albersmeier A."/>
            <person name="Kalinowski J."/>
            <person name="Ruckert C."/>
        </authorList>
    </citation>
    <scope>NUCLEOTIDE SEQUENCE</scope>
    <source>
        <strain evidence="3">JCM 3172</strain>
    </source>
</reference>
<dbReference type="RefSeq" id="WP_189199519.1">
    <property type="nucleotide sequence ID" value="NZ_BMQQ01000001.1"/>
</dbReference>
<dbReference type="Pfam" id="PF20248">
    <property type="entry name" value="DUF6603"/>
    <property type="match status" value="1"/>
</dbReference>
<comment type="caution">
    <text evidence="3">The sequence shown here is derived from an EMBL/GenBank/DDBJ whole genome shotgun (WGS) entry which is preliminary data.</text>
</comment>
<proteinExistence type="predicted"/>
<dbReference type="AlphaFoldDB" id="A0A918GWG3"/>
<evidence type="ECO:0000259" key="2">
    <source>
        <dbReference type="Pfam" id="PF20248"/>
    </source>
</evidence>
<accession>A0A918GWG3</accession>
<evidence type="ECO:0000256" key="1">
    <source>
        <dbReference type="SAM" id="MobiDB-lite"/>
    </source>
</evidence>
<protein>
    <recommendedName>
        <fullName evidence="2">DUF6603 domain-containing protein</fullName>
    </recommendedName>
</protein>
<dbReference type="EMBL" id="BMQQ01000001">
    <property type="protein sequence ID" value="GGT14745.1"/>
    <property type="molecule type" value="Genomic_DNA"/>
</dbReference>
<feature type="region of interest" description="Disordered" evidence="1">
    <location>
        <begin position="750"/>
        <end position="771"/>
    </location>
</feature>
<evidence type="ECO:0000313" key="4">
    <source>
        <dbReference type="Proteomes" id="UP000619486"/>
    </source>
</evidence>
<reference evidence="3" key="2">
    <citation type="submission" date="2020-09" db="EMBL/GenBank/DDBJ databases">
        <authorList>
            <person name="Sun Q."/>
            <person name="Ohkuma M."/>
        </authorList>
    </citation>
    <scope>NUCLEOTIDE SEQUENCE</scope>
    <source>
        <strain evidence="3">JCM 3172</strain>
    </source>
</reference>
<dbReference type="Proteomes" id="UP000619486">
    <property type="component" value="Unassembled WGS sequence"/>
</dbReference>
<name>A0A918GWG3_9ACTN</name>
<feature type="domain" description="DUF6603" evidence="2">
    <location>
        <begin position="225"/>
        <end position="744"/>
    </location>
</feature>
<evidence type="ECO:0000313" key="3">
    <source>
        <dbReference type="EMBL" id="GGT14745.1"/>
    </source>
</evidence>
<keyword evidence="4" id="KW-1185">Reference proteome</keyword>